<name>A0A2T2WTQ5_9FIRM</name>
<protein>
    <submittedName>
        <fullName evidence="8">4-hydroxybenzoyl-CoA reductase subunit gamma</fullName>
    </submittedName>
</protein>
<keyword evidence="1" id="KW-0001">2Fe-2S</keyword>
<dbReference type="Pfam" id="PF00111">
    <property type="entry name" value="Fer2"/>
    <property type="match status" value="1"/>
</dbReference>
<dbReference type="EMBL" id="PXYT01000052">
    <property type="protein sequence ID" value="PSR25624.1"/>
    <property type="molecule type" value="Genomic_DNA"/>
</dbReference>
<accession>A0A2T2WTQ5</accession>
<dbReference type="SUPFAM" id="SSF54292">
    <property type="entry name" value="2Fe-2S ferredoxin-like"/>
    <property type="match status" value="1"/>
</dbReference>
<dbReference type="InterPro" id="IPR002888">
    <property type="entry name" value="2Fe-2S-bd"/>
</dbReference>
<dbReference type="PROSITE" id="PS51085">
    <property type="entry name" value="2FE2S_FER_2"/>
    <property type="match status" value="1"/>
</dbReference>
<evidence type="ECO:0000256" key="1">
    <source>
        <dbReference type="ARBA" id="ARBA00022714"/>
    </source>
</evidence>
<dbReference type="PANTHER" id="PTHR44379:SF5">
    <property type="entry name" value="OXIDOREDUCTASE WITH IRON-SULFUR SUBUNIT"/>
    <property type="match status" value="1"/>
</dbReference>
<dbReference type="InterPro" id="IPR006058">
    <property type="entry name" value="2Fe2S_fd_BS"/>
</dbReference>
<evidence type="ECO:0000256" key="5">
    <source>
        <dbReference type="ARBA" id="ARBA00023014"/>
    </source>
</evidence>
<dbReference type="GO" id="GO:0016491">
    <property type="term" value="F:oxidoreductase activity"/>
    <property type="evidence" value="ECO:0007669"/>
    <property type="project" value="UniProtKB-KW"/>
</dbReference>
<dbReference type="FunFam" id="1.10.150.120:FF:000003">
    <property type="entry name" value="Carbon monoxide dehydrogenase, small subunit"/>
    <property type="match status" value="1"/>
</dbReference>
<dbReference type="Proteomes" id="UP000242699">
    <property type="component" value="Unassembled WGS sequence"/>
</dbReference>
<dbReference type="CDD" id="cd00207">
    <property type="entry name" value="fer2"/>
    <property type="match status" value="1"/>
</dbReference>
<gene>
    <name evidence="8" type="ORF">C7B43_16400</name>
</gene>
<organism evidence="8 9">
    <name type="scientific">Sulfobacillus benefaciens</name>
    <dbReference type="NCBI Taxonomy" id="453960"/>
    <lineage>
        <taxon>Bacteria</taxon>
        <taxon>Bacillati</taxon>
        <taxon>Bacillota</taxon>
        <taxon>Clostridia</taxon>
        <taxon>Eubacteriales</taxon>
        <taxon>Clostridiales Family XVII. Incertae Sedis</taxon>
        <taxon>Sulfobacillus</taxon>
    </lineage>
</organism>
<evidence type="ECO:0000313" key="8">
    <source>
        <dbReference type="EMBL" id="PSR25624.1"/>
    </source>
</evidence>
<keyword evidence="2" id="KW-0479">Metal-binding</keyword>
<dbReference type="GO" id="GO:0046872">
    <property type="term" value="F:metal ion binding"/>
    <property type="evidence" value="ECO:0007669"/>
    <property type="project" value="UniProtKB-KW"/>
</dbReference>
<comment type="caution">
    <text evidence="8">The sequence shown here is derived from an EMBL/GenBank/DDBJ whole genome shotgun (WGS) entry which is preliminary data.</text>
</comment>
<dbReference type="PANTHER" id="PTHR44379">
    <property type="entry name" value="OXIDOREDUCTASE WITH IRON-SULFUR SUBUNIT"/>
    <property type="match status" value="1"/>
</dbReference>
<keyword evidence="3" id="KW-0560">Oxidoreductase</keyword>
<dbReference type="Pfam" id="PF01799">
    <property type="entry name" value="Fer2_2"/>
    <property type="match status" value="1"/>
</dbReference>
<dbReference type="InterPro" id="IPR001041">
    <property type="entry name" value="2Fe-2S_ferredoxin-type"/>
</dbReference>
<reference evidence="8 9" key="1">
    <citation type="journal article" date="2014" name="BMC Genomics">
        <title>Comparison of environmental and isolate Sulfobacillus genomes reveals diverse carbon, sulfur, nitrogen, and hydrogen metabolisms.</title>
        <authorList>
            <person name="Justice N.B."/>
            <person name="Norman A."/>
            <person name="Brown C.T."/>
            <person name="Singh A."/>
            <person name="Thomas B.C."/>
            <person name="Banfield J.F."/>
        </authorList>
    </citation>
    <scope>NUCLEOTIDE SEQUENCE [LARGE SCALE GENOMIC DNA]</scope>
    <source>
        <strain evidence="8">AMDSBA1</strain>
    </source>
</reference>
<feature type="domain" description="2Fe-2S ferredoxin-type" evidence="7">
    <location>
        <begin position="2"/>
        <end position="78"/>
    </location>
</feature>
<dbReference type="SUPFAM" id="SSF47741">
    <property type="entry name" value="CO dehydrogenase ISP C-domain like"/>
    <property type="match status" value="1"/>
</dbReference>
<dbReference type="Gene3D" id="3.10.20.30">
    <property type="match status" value="1"/>
</dbReference>
<dbReference type="Gene3D" id="1.10.150.120">
    <property type="entry name" value="[2Fe-2S]-binding domain"/>
    <property type="match status" value="1"/>
</dbReference>
<dbReference type="GO" id="GO:0051537">
    <property type="term" value="F:2 iron, 2 sulfur cluster binding"/>
    <property type="evidence" value="ECO:0007669"/>
    <property type="project" value="UniProtKB-KW"/>
</dbReference>
<dbReference type="AlphaFoldDB" id="A0A2T2WTQ5"/>
<evidence type="ECO:0000313" key="9">
    <source>
        <dbReference type="Proteomes" id="UP000242699"/>
    </source>
</evidence>
<keyword evidence="5" id="KW-0411">Iron-sulfur</keyword>
<dbReference type="InterPro" id="IPR036010">
    <property type="entry name" value="2Fe-2S_ferredoxin-like_sf"/>
</dbReference>
<dbReference type="InterPro" id="IPR036884">
    <property type="entry name" value="2Fe-2S-bd_dom_sf"/>
</dbReference>
<dbReference type="InterPro" id="IPR051452">
    <property type="entry name" value="Diverse_Oxidoreductases"/>
</dbReference>
<sequence length="170" mass="18436">MVSITLRVNGTVHQMDVEPRWLLADVLREHLKLTGTHLGCEQGVCGACTVLLNGQPARSCLTLAVTADGADITTVEGLAQNGQLHPIQDAFWQEHALQCGFCTPGFLMTAVHFLQDNPDPTRAEIKEALSGNLCRCTGYQHIVNAVERAAKNLREKSGEKESIQTSTVEG</sequence>
<dbReference type="InterPro" id="IPR012675">
    <property type="entry name" value="Beta-grasp_dom_sf"/>
</dbReference>
<dbReference type="PROSITE" id="PS00197">
    <property type="entry name" value="2FE2S_FER_1"/>
    <property type="match status" value="1"/>
</dbReference>
<dbReference type="FunFam" id="3.10.20.30:FF:000020">
    <property type="entry name" value="Xanthine dehydrogenase iron-sulfur subunit"/>
    <property type="match status" value="1"/>
</dbReference>
<evidence type="ECO:0000259" key="7">
    <source>
        <dbReference type="PROSITE" id="PS51085"/>
    </source>
</evidence>
<proteinExistence type="predicted"/>
<comment type="pathway">
    <text evidence="6">Alkaloid degradation; nicotine degradation.</text>
</comment>
<evidence type="ECO:0000256" key="3">
    <source>
        <dbReference type="ARBA" id="ARBA00023002"/>
    </source>
</evidence>
<keyword evidence="4" id="KW-0408">Iron</keyword>
<evidence type="ECO:0000256" key="6">
    <source>
        <dbReference type="ARBA" id="ARBA00060707"/>
    </source>
</evidence>
<evidence type="ECO:0000256" key="4">
    <source>
        <dbReference type="ARBA" id="ARBA00023004"/>
    </source>
</evidence>
<evidence type="ECO:0000256" key="2">
    <source>
        <dbReference type="ARBA" id="ARBA00022723"/>
    </source>
</evidence>